<keyword evidence="11" id="KW-1185">Reference proteome</keyword>
<dbReference type="GO" id="GO:0003677">
    <property type="term" value="F:DNA binding"/>
    <property type="evidence" value="ECO:0007669"/>
    <property type="project" value="UniProtKB-KW"/>
</dbReference>
<evidence type="ECO:0000256" key="2">
    <source>
        <dbReference type="ARBA" id="ARBA00005560"/>
    </source>
</evidence>
<protein>
    <recommendedName>
        <fullName evidence="7">TATA box-binding protein-like 1</fullName>
    </recommendedName>
    <alternativeName>
        <fullName evidence="8">TBP-like factor</fullName>
    </alternativeName>
</protein>
<gene>
    <name evidence="9" type="ORF">DME_LOCUS774</name>
</gene>
<evidence type="ECO:0000256" key="5">
    <source>
        <dbReference type="ARBA" id="ARBA00023163"/>
    </source>
</evidence>
<accession>A0A0N4UEH3</accession>
<keyword evidence="5" id="KW-0804">Transcription</keyword>
<comment type="subcellular location">
    <subcellularLocation>
        <location evidence="1">Nucleus</location>
    </subcellularLocation>
</comment>
<dbReference type="Proteomes" id="UP000038040">
    <property type="component" value="Unplaced"/>
</dbReference>
<dbReference type="InterPro" id="IPR000814">
    <property type="entry name" value="TBP"/>
</dbReference>
<reference evidence="12" key="1">
    <citation type="submission" date="2017-02" db="UniProtKB">
        <authorList>
            <consortium name="WormBaseParasite"/>
        </authorList>
    </citation>
    <scope>IDENTIFICATION</scope>
</reference>
<dbReference type="SUPFAM" id="SSF55945">
    <property type="entry name" value="TATA-box binding protein-like"/>
    <property type="match status" value="2"/>
</dbReference>
<dbReference type="PANTHER" id="PTHR10126">
    <property type="entry name" value="TATA-BOX BINDING PROTEIN"/>
    <property type="match status" value="1"/>
</dbReference>
<evidence type="ECO:0000313" key="9">
    <source>
        <dbReference type="EMBL" id="VDN50801.1"/>
    </source>
</evidence>
<keyword evidence="3" id="KW-0805">Transcription regulation</keyword>
<dbReference type="Gene3D" id="3.30.310.10">
    <property type="entry name" value="TATA-Binding Protein"/>
    <property type="match status" value="2"/>
</dbReference>
<evidence type="ECO:0000256" key="7">
    <source>
        <dbReference type="ARBA" id="ARBA00023474"/>
    </source>
</evidence>
<dbReference type="Proteomes" id="UP000274756">
    <property type="component" value="Unassembled WGS sequence"/>
</dbReference>
<evidence type="ECO:0000256" key="6">
    <source>
        <dbReference type="ARBA" id="ARBA00023242"/>
    </source>
</evidence>
<dbReference type="EMBL" id="UYYG01000008">
    <property type="protein sequence ID" value="VDN50801.1"/>
    <property type="molecule type" value="Genomic_DNA"/>
</dbReference>
<dbReference type="GO" id="GO:0005634">
    <property type="term" value="C:nucleus"/>
    <property type="evidence" value="ECO:0007669"/>
    <property type="project" value="UniProtKB-SubCell"/>
</dbReference>
<dbReference type="GO" id="GO:0006352">
    <property type="term" value="P:DNA-templated transcription initiation"/>
    <property type="evidence" value="ECO:0007669"/>
    <property type="project" value="InterPro"/>
</dbReference>
<dbReference type="OrthoDB" id="2127950at2759"/>
<name>A0A0N4UEH3_DRAME</name>
<dbReference type="InterPro" id="IPR012295">
    <property type="entry name" value="TBP_dom_sf"/>
</dbReference>
<dbReference type="Pfam" id="PF00352">
    <property type="entry name" value="TBP"/>
    <property type="match status" value="2"/>
</dbReference>
<evidence type="ECO:0000256" key="4">
    <source>
        <dbReference type="ARBA" id="ARBA00023125"/>
    </source>
</evidence>
<evidence type="ECO:0000313" key="12">
    <source>
        <dbReference type="WBParaSite" id="DME_0000578001-mRNA-1"/>
    </source>
</evidence>
<dbReference type="CDD" id="cd04517">
    <property type="entry name" value="TLF"/>
    <property type="match status" value="1"/>
</dbReference>
<dbReference type="STRING" id="318479.A0A0N4UEH3"/>
<keyword evidence="6" id="KW-0539">Nucleus</keyword>
<reference evidence="9 11" key="2">
    <citation type="submission" date="2018-11" db="EMBL/GenBank/DDBJ databases">
        <authorList>
            <consortium name="Pathogen Informatics"/>
        </authorList>
    </citation>
    <scope>NUCLEOTIDE SEQUENCE [LARGE SCALE GENOMIC DNA]</scope>
</reference>
<dbReference type="InterPro" id="IPR015445">
    <property type="entry name" value="TBP-like"/>
</dbReference>
<proteinExistence type="inferred from homology"/>
<evidence type="ECO:0000256" key="1">
    <source>
        <dbReference type="ARBA" id="ARBA00004123"/>
    </source>
</evidence>
<organism evidence="10 12">
    <name type="scientific">Dracunculus medinensis</name>
    <name type="common">Guinea worm</name>
    <dbReference type="NCBI Taxonomy" id="318479"/>
    <lineage>
        <taxon>Eukaryota</taxon>
        <taxon>Metazoa</taxon>
        <taxon>Ecdysozoa</taxon>
        <taxon>Nematoda</taxon>
        <taxon>Chromadorea</taxon>
        <taxon>Rhabditida</taxon>
        <taxon>Spirurina</taxon>
        <taxon>Dracunculoidea</taxon>
        <taxon>Dracunculidae</taxon>
        <taxon>Dracunculus</taxon>
    </lineage>
</organism>
<dbReference type="FunFam" id="3.30.310.10:FF:000009">
    <property type="entry name" value="TatA box-binding protein-like protein 1"/>
    <property type="match status" value="1"/>
</dbReference>
<evidence type="ECO:0000256" key="3">
    <source>
        <dbReference type="ARBA" id="ARBA00023015"/>
    </source>
</evidence>
<evidence type="ECO:0000313" key="11">
    <source>
        <dbReference type="Proteomes" id="UP000274756"/>
    </source>
</evidence>
<dbReference type="AlphaFoldDB" id="A0A0N4UEH3"/>
<keyword evidence="4" id="KW-0238">DNA-binding</keyword>
<dbReference type="PRINTS" id="PR00686">
    <property type="entry name" value="TIFACTORIID"/>
</dbReference>
<evidence type="ECO:0000256" key="8">
    <source>
        <dbReference type="ARBA" id="ARBA00033173"/>
    </source>
</evidence>
<sequence>IKDVSTVVEEIPTSASGVVNDDDSDLNEPIDIQIRNVVCNFTVPLHVDLHKVALNSTNVTFDRGRGVLLKQKRNPSCYVKIYSSGKVYIVGCRSEQECKHAARSVARMVQKHMGRLKDIVRIRNYRICNVLATCKMPFGIKIEELAQKYPDSSQYEPELLVGMIWRSVEPKATLRIHTTGSITITGAASEADVMRAVEIIYPIVKEFRCPFRLRDGSSNKRQRSSGVIGNRVYFSDEDDCNDGEC</sequence>
<evidence type="ECO:0000313" key="10">
    <source>
        <dbReference type="Proteomes" id="UP000038040"/>
    </source>
</evidence>
<comment type="similarity">
    <text evidence="2">Belongs to the TBP family.</text>
</comment>
<dbReference type="WBParaSite" id="DME_0000578001-mRNA-1">
    <property type="protein sequence ID" value="DME_0000578001-mRNA-1"/>
    <property type="gene ID" value="DME_0000578001"/>
</dbReference>